<sequence>MSVFSVNPREDNPVTTQVLATVCARLGVEIADDEKDDYRRLLAVFHESAEQLMAMPDYEPQVDLSRFPRENVYYPKKEDNTNGAWAWRCTIKDKEGRGGVLTGKTVVLKDMISVKDVPMLMGTEFVDGYVPTIDATVVTRILTHGGEVVGKAVCENLCHSGTSHSAASGVVENPYVAGYSAGGSSSGSGVLVALGEADMSIGADQGGSVRIPACNCGIVGFKPTFGLVPYTGCGSNEPTNDHLGPMTRTVIENAMLLEAIAGSDNIDDRSFAAGPPEKLPKYSAALAALSSPVDLTGFKIGIIAESLTSPVLDQRLKATFLHAAELYRSLGATVTEISIPIHAKGSTIWTAISKVSGYFTKSPGTFGRRGHNMNELNALFSSALGNQQRWDKAYVATKNVFLNGAYAATAFPGLVGKATNLSRQLRDAYDAALEEVDVLLTPTLPYLATSHSAVDARPIEQIEKQVGLTGNTCPFNQTGHPALTLPVGMLEIVEGPAKGTGAKLPVGMQIVGKWWAEETVLKAAFAWETSWDWKTM</sequence>
<name>A0ACC3S9M4_9PEZI</name>
<organism evidence="1 2">
    <name type="scientific">Zalaria obscura</name>
    <dbReference type="NCBI Taxonomy" id="2024903"/>
    <lineage>
        <taxon>Eukaryota</taxon>
        <taxon>Fungi</taxon>
        <taxon>Dikarya</taxon>
        <taxon>Ascomycota</taxon>
        <taxon>Pezizomycotina</taxon>
        <taxon>Dothideomycetes</taxon>
        <taxon>Dothideomycetidae</taxon>
        <taxon>Dothideales</taxon>
        <taxon>Zalariaceae</taxon>
        <taxon>Zalaria</taxon>
    </lineage>
</organism>
<dbReference type="Proteomes" id="UP001320706">
    <property type="component" value="Unassembled WGS sequence"/>
</dbReference>
<protein>
    <submittedName>
        <fullName evidence="1">Uncharacterized protein</fullName>
    </submittedName>
</protein>
<evidence type="ECO:0000313" key="2">
    <source>
        <dbReference type="Proteomes" id="UP001320706"/>
    </source>
</evidence>
<comment type="caution">
    <text evidence="1">The sequence shown here is derived from an EMBL/GenBank/DDBJ whole genome shotgun (WGS) entry which is preliminary data.</text>
</comment>
<reference evidence="1" key="1">
    <citation type="submission" date="2024-02" db="EMBL/GenBank/DDBJ databases">
        <title>Metagenome Assembled Genome of Zalaria obscura JY119.</title>
        <authorList>
            <person name="Vighnesh L."/>
            <person name="Jagadeeshwari U."/>
            <person name="Venkata Ramana C."/>
            <person name="Sasikala C."/>
        </authorList>
    </citation>
    <scope>NUCLEOTIDE SEQUENCE</scope>
    <source>
        <strain evidence="1">JY119</strain>
    </source>
</reference>
<accession>A0ACC3S9M4</accession>
<keyword evidence="2" id="KW-1185">Reference proteome</keyword>
<dbReference type="EMBL" id="JAMKPW020000028">
    <property type="protein sequence ID" value="KAK8204329.1"/>
    <property type="molecule type" value="Genomic_DNA"/>
</dbReference>
<proteinExistence type="predicted"/>
<gene>
    <name evidence="1" type="ORF">M8818_005174</name>
</gene>
<evidence type="ECO:0000313" key="1">
    <source>
        <dbReference type="EMBL" id="KAK8204329.1"/>
    </source>
</evidence>